<dbReference type="GO" id="GO:0008270">
    <property type="term" value="F:zinc ion binding"/>
    <property type="evidence" value="ECO:0007669"/>
    <property type="project" value="InterPro"/>
</dbReference>
<evidence type="ECO:0000256" key="1">
    <source>
        <dbReference type="ARBA" id="ARBA00006576"/>
    </source>
</evidence>
<evidence type="ECO:0000259" key="5">
    <source>
        <dbReference type="PROSITE" id="PS51747"/>
    </source>
</evidence>
<dbReference type="SUPFAM" id="SSF53927">
    <property type="entry name" value="Cytidine deaminase-like"/>
    <property type="match status" value="1"/>
</dbReference>
<dbReference type="EMBL" id="BARW01024210">
    <property type="protein sequence ID" value="GAI89507.1"/>
    <property type="molecule type" value="Genomic_DNA"/>
</dbReference>
<keyword evidence="4" id="KW-0862">Zinc</keyword>
<feature type="domain" description="CMP/dCMP-type deaminase" evidence="5">
    <location>
        <begin position="1"/>
        <end position="108"/>
    </location>
</feature>
<keyword evidence="3" id="KW-0378">Hydrolase</keyword>
<reference evidence="6" key="1">
    <citation type="journal article" date="2014" name="Front. Microbiol.">
        <title>High frequency of phylogenetically diverse reductive dehalogenase-homologous genes in deep subseafloor sedimentary metagenomes.</title>
        <authorList>
            <person name="Kawai M."/>
            <person name="Futagami T."/>
            <person name="Toyoda A."/>
            <person name="Takaki Y."/>
            <person name="Nishi S."/>
            <person name="Hori S."/>
            <person name="Arai W."/>
            <person name="Tsubouchi T."/>
            <person name="Morono Y."/>
            <person name="Uchiyama I."/>
            <person name="Ito T."/>
            <person name="Fujiyama A."/>
            <person name="Inagaki F."/>
            <person name="Takami H."/>
        </authorList>
    </citation>
    <scope>NUCLEOTIDE SEQUENCE</scope>
    <source>
        <strain evidence="6">Expedition CK06-06</strain>
    </source>
</reference>
<dbReference type="GO" id="GO:0004132">
    <property type="term" value="F:dCMP deaminase activity"/>
    <property type="evidence" value="ECO:0007669"/>
    <property type="project" value="TreeGrafter"/>
</dbReference>
<dbReference type="InterPro" id="IPR016193">
    <property type="entry name" value="Cytidine_deaminase-like"/>
</dbReference>
<accession>X1S905</accession>
<dbReference type="InterPro" id="IPR015517">
    <property type="entry name" value="dCMP_deaminase-rel"/>
</dbReference>
<sequence>NYKHCPICGSALKEGKICSKCNISIEKEYFKEKNLGACRSLHAEESAIVEAAKSGLPLRSGMIFTTTFPCNQCANKIANLGLQKVVYVEPYPQKEAIDTLEENGIEMELFEGIKSRAFFSLFKRIEEIERIEEGINV</sequence>
<evidence type="ECO:0000256" key="2">
    <source>
        <dbReference type="ARBA" id="ARBA00022723"/>
    </source>
</evidence>
<dbReference type="PANTHER" id="PTHR11086:SF18">
    <property type="entry name" value="DEOXYCYTIDYLATE DEAMINASE"/>
    <property type="match status" value="1"/>
</dbReference>
<gene>
    <name evidence="6" type="ORF">S12H4_39959</name>
</gene>
<proteinExistence type="inferred from homology"/>
<evidence type="ECO:0000256" key="4">
    <source>
        <dbReference type="ARBA" id="ARBA00022833"/>
    </source>
</evidence>
<dbReference type="InterPro" id="IPR002125">
    <property type="entry name" value="CMP_dCMP_dom"/>
</dbReference>
<dbReference type="Gene3D" id="3.40.140.10">
    <property type="entry name" value="Cytidine Deaminase, domain 2"/>
    <property type="match status" value="1"/>
</dbReference>
<name>X1S905_9ZZZZ</name>
<dbReference type="PROSITE" id="PS00903">
    <property type="entry name" value="CYT_DCMP_DEAMINASES_1"/>
    <property type="match status" value="1"/>
</dbReference>
<comment type="caution">
    <text evidence="6">The sequence shown here is derived from an EMBL/GenBank/DDBJ whole genome shotgun (WGS) entry which is preliminary data.</text>
</comment>
<dbReference type="AlphaFoldDB" id="X1S905"/>
<evidence type="ECO:0000313" key="6">
    <source>
        <dbReference type="EMBL" id="GAI89507.1"/>
    </source>
</evidence>
<organism evidence="6">
    <name type="scientific">marine sediment metagenome</name>
    <dbReference type="NCBI Taxonomy" id="412755"/>
    <lineage>
        <taxon>unclassified sequences</taxon>
        <taxon>metagenomes</taxon>
        <taxon>ecological metagenomes</taxon>
    </lineage>
</organism>
<feature type="non-terminal residue" evidence="6">
    <location>
        <position position="1"/>
    </location>
</feature>
<dbReference type="Pfam" id="PF00383">
    <property type="entry name" value="dCMP_cyt_deam_1"/>
    <property type="match status" value="1"/>
</dbReference>
<dbReference type="PROSITE" id="PS51747">
    <property type="entry name" value="CYT_DCMP_DEAMINASES_2"/>
    <property type="match status" value="1"/>
</dbReference>
<keyword evidence="2" id="KW-0479">Metal-binding</keyword>
<comment type="similarity">
    <text evidence="1">Belongs to the cytidine and deoxycytidylate deaminase family.</text>
</comment>
<dbReference type="InterPro" id="IPR016192">
    <property type="entry name" value="APOBEC/CMP_deaminase_Zn-bd"/>
</dbReference>
<evidence type="ECO:0000256" key="3">
    <source>
        <dbReference type="ARBA" id="ARBA00022801"/>
    </source>
</evidence>
<protein>
    <recommendedName>
        <fullName evidence="5">CMP/dCMP-type deaminase domain-containing protein</fullName>
    </recommendedName>
</protein>
<dbReference type="GO" id="GO:0005737">
    <property type="term" value="C:cytoplasm"/>
    <property type="evidence" value="ECO:0007669"/>
    <property type="project" value="TreeGrafter"/>
</dbReference>
<dbReference type="PANTHER" id="PTHR11086">
    <property type="entry name" value="DEOXYCYTIDYLATE DEAMINASE-RELATED"/>
    <property type="match status" value="1"/>
</dbReference>